<feature type="binding site" evidence="11">
    <location>
        <position position="104"/>
    </location>
    <ligand>
        <name>Zn(2+)</name>
        <dbReference type="ChEBI" id="CHEBI:29105"/>
    </ligand>
</feature>
<comment type="similarity">
    <text evidence="2">Belongs to the Fur family.</text>
</comment>
<keyword evidence="4" id="KW-0678">Repressor</keyword>
<dbReference type="GO" id="GO:1900376">
    <property type="term" value="P:regulation of secondary metabolite biosynthetic process"/>
    <property type="evidence" value="ECO:0007669"/>
    <property type="project" value="TreeGrafter"/>
</dbReference>
<protein>
    <submittedName>
        <fullName evidence="12">Transcriptional repressor</fullName>
    </submittedName>
</protein>
<dbReference type="PANTHER" id="PTHR33202:SF18">
    <property type="entry name" value="TRANSCRIPTIONAL REGULATOR FURA"/>
    <property type="match status" value="1"/>
</dbReference>
<sequence>MTSHQHSSSVDALRSSWEHALRAAGKRVTKQRLAVLGAAHTHPHGTADELHRAAAQELPELALPTTHGIVNDLTAAGLLRRIDVPHSPCLYETDLGDNHHHAQCVRCGRLEDVACAVGHAPCLTPSDSHGMRILVADVLYRGLCEPCAAEETEPSLTHREKEESLHG</sequence>
<dbReference type="InterPro" id="IPR002481">
    <property type="entry name" value="FUR"/>
</dbReference>
<evidence type="ECO:0000256" key="10">
    <source>
        <dbReference type="ARBA" id="ARBA00023163"/>
    </source>
</evidence>
<dbReference type="PANTHER" id="PTHR33202">
    <property type="entry name" value="ZINC UPTAKE REGULATION PROTEIN"/>
    <property type="match status" value="1"/>
</dbReference>
<evidence type="ECO:0000256" key="7">
    <source>
        <dbReference type="ARBA" id="ARBA00023004"/>
    </source>
</evidence>
<keyword evidence="3" id="KW-0963">Cytoplasm</keyword>
<dbReference type="Pfam" id="PF01475">
    <property type="entry name" value="FUR"/>
    <property type="match status" value="1"/>
</dbReference>
<accession>A0A399JC90</accession>
<dbReference type="RefSeq" id="WP_119423999.1">
    <property type="nucleotide sequence ID" value="NZ_QQXK01000007.1"/>
</dbReference>
<feature type="binding site" evidence="11">
    <location>
        <position position="147"/>
    </location>
    <ligand>
        <name>Zn(2+)</name>
        <dbReference type="ChEBI" id="CHEBI:29105"/>
    </ligand>
</feature>
<keyword evidence="13" id="KW-1185">Reference proteome</keyword>
<evidence type="ECO:0000313" key="12">
    <source>
        <dbReference type="EMBL" id="RII42854.1"/>
    </source>
</evidence>
<name>A0A399JC90_9MICC</name>
<evidence type="ECO:0000256" key="1">
    <source>
        <dbReference type="ARBA" id="ARBA00004496"/>
    </source>
</evidence>
<dbReference type="InterPro" id="IPR036388">
    <property type="entry name" value="WH-like_DNA-bd_sf"/>
</dbReference>
<dbReference type="InterPro" id="IPR036390">
    <property type="entry name" value="WH_DNA-bd_sf"/>
</dbReference>
<keyword evidence="10" id="KW-0804">Transcription</keyword>
<evidence type="ECO:0000256" key="3">
    <source>
        <dbReference type="ARBA" id="ARBA00022490"/>
    </source>
</evidence>
<evidence type="ECO:0000256" key="11">
    <source>
        <dbReference type="PIRSR" id="PIRSR602481-1"/>
    </source>
</evidence>
<reference evidence="12 13" key="1">
    <citation type="submission" date="2018-07" db="EMBL/GenBank/DDBJ databases">
        <title>Arthrobacter sp. nov., isolated from raw cow's milk with high bacterial count.</title>
        <authorList>
            <person name="Hahne J."/>
            <person name="Isele D."/>
            <person name="Lipski A."/>
        </authorList>
    </citation>
    <scope>NUCLEOTIDE SEQUENCE [LARGE SCALE GENOMIC DNA]</scope>
    <source>
        <strain evidence="12 13">JZ R-35</strain>
    </source>
</reference>
<dbReference type="GO" id="GO:0008270">
    <property type="term" value="F:zinc ion binding"/>
    <property type="evidence" value="ECO:0007669"/>
    <property type="project" value="TreeGrafter"/>
</dbReference>
<comment type="cofactor">
    <cofactor evidence="11">
        <name>Zn(2+)</name>
        <dbReference type="ChEBI" id="CHEBI:29105"/>
    </cofactor>
    <text evidence="11">Binds 1 zinc ion per subunit.</text>
</comment>
<dbReference type="SUPFAM" id="SSF46785">
    <property type="entry name" value="Winged helix' DNA-binding domain"/>
    <property type="match status" value="1"/>
</dbReference>
<comment type="caution">
    <text evidence="12">The sequence shown here is derived from an EMBL/GenBank/DDBJ whole genome shotgun (WGS) entry which is preliminary data.</text>
</comment>
<evidence type="ECO:0000256" key="2">
    <source>
        <dbReference type="ARBA" id="ARBA00007957"/>
    </source>
</evidence>
<dbReference type="Gene3D" id="3.30.1490.190">
    <property type="match status" value="1"/>
</dbReference>
<dbReference type="GO" id="GO:0045892">
    <property type="term" value="P:negative regulation of DNA-templated transcription"/>
    <property type="evidence" value="ECO:0007669"/>
    <property type="project" value="TreeGrafter"/>
</dbReference>
<evidence type="ECO:0000313" key="13">
    <source>
        <dbReference type="Proteomes" id="UP000265419"/>
    </source>
</evidence>
<dbReference type="GO" id="GO:0005737">
    <property type="term" value="C:cytoplasm"/>
    <property type="evidence" value="ECO:0007669"/>
    <property type="project" value="UniProtKB-SubCell"/>
</dbReference>
<comment type="subcellular location">
    <subcellularLocation>
        <location evidence="1">Cytoplasm</location>
    </subcellularLocation>
</comment>
<dbReference type="GO" id="GO:0000976">
    <property type="term" value="F:transcription cis-regulatory region binding"/>
    <property type="evidence" value="ECO:0007669"/>
    <property type="project" value="TreeGrafter"/>
</dbReference>
<keyword evidence="9" id="KW-0238">DNA-binding</keyword>
<dbReference type="GO" id="GO:0003700">
    <property type="term" value="F:DNA-binding transcription factor activity"/>
    <property type="evidence" value="ECO:0007669"/>
    <property type="project" value="InterPro"/>
</dbReference>
<dbReference type="Gene3D" id="1.10.10.10">
    <property type="entry name" value="Winged helix-like DNA-binding domain superfamily/Winged helix DNA-binding domain"/>
    <property type="match status" value="1"/>
</dbReference>
<organism evidence="12 13">
    <name type="scientific">Galactobacter valiniphilus</name>
    <dbReference type="NCBI Taxonomy" id="2676122"/>
    <lineage>
        <taxon>Bacteria</taxon>
        <taxon>Bacillati</taxon>
        <taxon>Actinomycetota</taxon>
        <taxon>Actinomycetes</taxon>
        <taxon>Micrococcales</taxon>
        <taxon>Micrococcaceae</taxon>
        <taxon>Galactobacter</taxon>
    </lineage>
</organism>
<dbReference type="EMBL" id="QQXK01000007">
    <property type="protein sequence ID" value="RII42854.1"/>
    <property type="molecule type" value="Genomic_DNA"/>
</dbReference>
<keyword evidence="8" id="KW-0805">Transcription regulation</keyword>
<keyword evidence="6 11" id="KW-0862">Zinc</keyword>
<dbReference type="AlphaFoldDB" id="A0A399JC90"/>
<feature type="binding site" evidence="11">
    <location>
        <position position="144"/>
    </location>
    <ligand>
        <name>Zn(2+)</name>
        <dbReference type="ChEBI" id="CHEBI:29105"/>
    </ligand>
</feature>
<evidence type="ECO:0000256" key="8">
    <source>
        <dbReference type="ARBA" id="ARBA00023015"/>
    </source>
</evidence>
<gene>
    <name evidence="12" type="ORF">DWB68_04725</name>
</gene>
<dbReference type="InterPro" id="IPR043135">
    <property type="entry name" value="Fur_C"/>
</dbReference>
<dbReference type="CDD" id="cd07153">
    <property type="entry name" value="Fur_like"/>
    <property type="match status" value="1"/>
</dbReference>
<keyword evidence="7" id="KW-0408">Iron</keyword>
<evidence type="ECO:0000256" key="6">
    <source>
        <dbReference type="ARBA" id="ARBA00022833"/>
    </source>
</evidence>
<keyword evidence="5 11" id="KW-0479">Metal-binding</keyword>
<evidence type="ECO:0000256" key="5">
    <source>
        <dbReference type="ARBA" id="ARBA00022723"/>
    </source>
</evidence>
<evidence type="ECO:0000256" key="9">
    <source>
        <dbReference type="ARBA" id="ARBA00023125"/>
    </source>
</evidence>
<dbReference type="Proteomes" id="UP000265419">
    <property type="component" value="Unassembled WGS sequence"/>
</dbReference>
<feature type="binding site" evidence="11">
    <location>
        <position position="107"/>
    </location>
    <ligand>
        <name>Zn(2+)</name>
        <dbReference type="ChEBI" id="CHEBI:29105"/>
    </ligand>
</feature>
<proteinExistence type="inferred from homology"/>
<evidence type="ECO:0000256" key="4">
    <source>
        <dbReference type="ARBA" id="ARBA00022491"/>
    </source>
</evidence>